<accession>A0A3D9T0Q8</accession>
<comment type="caution">
    <text evidence="2">The sequence shown here is derived from an EMBL/GenBank/DDBJ whole genome shotgun (WGS) entry which is preliminary data.</text>
</comment>
<feature type="region of interest" description="Disordered" evidence="1">
    <location>
        <begin position="1"/>
        <end position="39"/>
    </location>
</feature>
<name>A0A3D9T0Q8_9ACTN</name>
<protein>
    <submittedName>
        <fullName evidence="2">Uncharacterized protein</fullName>
    </submittedName>
</protein>
<organism evidence="2 3">
    <name type="scientific">Thermomonospora umbrina</name>
    <dbReference type="NCBI Taxonomy" id="111806"/>
    <lineage>
        <taxon>Bacteria</taxon>
        <taxon>Bacillati</taxon>
        <taxon>Actinomycetota</taxon>
        <taxon>Actinomycetes</taxon>
        <taxon>Streptosporangiales</taxon>
        <taxon>Thermomonosporaceae</taxon>
        <taxon>Thermomonospora</taxon>
    </lineage>
</organism>
<feature type="compositionally biased region" description="Basic and acidic residues" evidence="1">
    <location>
        <begin position="1"/>
        <end position="13"/>
    </location>
</feature>
<sequence length="135" mass="14873">MDVRARRDTERRSALRTRARRSRRDDRPSVTQGDMGPRARVTMSRLSAMVVATATAAGIVCAAGVVCATPAAGAPTDSRPTRQAVADYRYIAAYPDRETCRRAGRDGQAAGRWSQWYCVSDDWGSERQALWALIP</sequence>
<keyword evidence="3" id="KW-1185">Reference proteome</keyword>
<dbReference type="EMBL" id="QTTT01000001">
    <property type="protein sequence ID" value="REE99913.1"/>
    <property type="molecule type" value="Genomic_DNA"/>
</dbReference>
<gene>
    <name evidence="2" type="ORF">DFJ69_5430</name>
</gene>
<evidence type="ECO:0000313" key="2">
    <source>
        <dbReference type="EMBL" id="REE99913.1"/>
    </source>
</evidence>
<reference evidence="2 3" key="1">
    <citation type="submission" date="2018-08" db="EMBL/GenBank/DDBJ databases">
        <title>Sequencing the genomes of 1000 actinobacteria strains.</title>
        <authorList>
            <person name="Klenk H.-P."/>
        </authorList>
    </citation>
    <scope>NUCLEOTIDE SEQUENCE [LARGE SCALE GENOMIC DNA]</scope>
    <source>
        <strain evidence="2 3">DSM 43927</strain>
    </source>
</reference>
<dbReference type="Proteomes" id="UP000256661">
    <property type="component" value="Unassembled WGS sequence"/>
</dbReference>
<dbReference type="AlphaFoldDB" id="A0A3D9T0Q8"/>
<evidence type="ECO:0000313" key="3">
    <source>
        <dbReference type="Proteomes" id="UP000256661"/>
    </source>
</evidence>
<proteinExistence type="predicted"/>
<evidence type="ECO:0000256" key="1">
    <source>
        <dbReference type="SAM" id="MobiDB-lite"/>
    </source>
</evidence>